<keyword evidence="10" id="KW-1185">Reference proteome</keyword>
<feature type="transmembrane region" description="Helical" evidence="7">
    <location>
        <begin position="12"/>
        <end position="34"/>
    </location>
</feature>
<evidence type="ECO:0000256" key="5">
    <source>
        <dbReference type="ARBA" id="ARBA00023136"/>
    </source>
</evidence>
<evidence type="ECO:0000259" key="8">
    <source>
        <dbReference type="PROSITE" id="PS50850"/>
    </source>
</evidence>
<dbReference type="OrthoDB" id="6770063at2759"/>
<sequence length="256" mass="26483">MGVRAIEINEKAIMVLLIVTNLINYLDRGIIPGANGEFTDFVAKSRELGGKGGASAAFGALQSAFIVGFSLTCLGVGHLIHTRSPFGMCGRGLIVWIFAAVVAGLARSTQSYSLLLLARMLSGVGEAGFVTVGGPFIQDAGGTAMGLWLGVFYAAIPTGTALGYGYGAFIASRWNWSVAFYIEALAMVPLAACFLLSADDGSRVVAKAEPGCEQDETMDAVGGAVPRIESGERSTSLSIVAPDEALVVEVTSTSSS</sequence>
<dbReference type="Gene3D" id="1.20.1250.20">
    <property type="entry name" value="MFS general substrate transporter like domains"/>
    <property type="match status" value="1"/>
</dbReference>
<dbReference type="AlphaFoldDB" id="F0YK29"/>
<accession>F0YK29</accession>
<evidence type="ECO:0000256" key="3">
    <source>
        <dbReference type="ARBA" id="ARBA00022692"/>
    </source>
</evidence>
<feature type="transmembrane region" description="Helical" evidence="7">
    <location>
        <begin position="88"/>
        <end position="106"/>
    </location>
</feature>
<feature type="transmembrane region" description="Helical" evidence="7">
    <location>
        <begin position="178"/>
        <end position="198"/>
    </location>
</feature>
<evidence type="ECO:0000256" key="6">
    <source>
        <dbReference type="ARBA" id="ARBA00024338"/>
    </source>
</evidence>
<feature type="domain" description="Major facilitator superfamily (MFS) profile" evidence="8">
    <location>
        <begin position="13"/>
        <end position="256"/>
    </location>
</feature>
<dbReference type="eggNOG" id="KOG1330">
    <property type="taxonomic scope" value="Eukaryota"/>
</dbReference>
<protein>
    <recommendedName>
        <fullName evidence="8">Major facilitator superfamily (MFS) profile domain-containing protein</fullName>
    </recommendedName>
</protein>
<dbReference type="GO" id="GO:0016020">
    <property type="term" value="C:membrane"/>
    <property type="evidence" value="ECO:0007669"/>
    <property type="project" value="UniProtKB-SubCell"/>
</dbReference>
<keyword evidence="2" id="KW-0813">Transport</keyword>
<dbReference type="KEGG" id="aaf:AURANDRAFT_38972"/>
<dbReference type="SUPFAM" id="SSF103473">
    <property type="entry name" value="MFS general substrate transporter"/>
    <property type="match status" value="1"/>
</dbReference>
<dbReference type="EMBL" id="GL833150">
    <property type="protein sequence ID" value="EGB04540.1"/>
    <property type="molecule type" value="Genomic_DNA"/>
</dbReference>
<organism evidence="10">
    <name type="scientific">Aureococcus anophagefferens</name>
    <name type="common">Harmful bloom alga</name>
    <dbReference type="NCBI Taxonomy" id="44056"/>
    <lineage>
        <taxon>Eukaryota</taxon>
        <taxon>Sar</taxon>
        <taxon>Stramenopiles</taxon>
        <taxon>Ochrophyta</taxon>
        <taxon>Pelagophyceae</taxon>
        <taxon>Pelagomonadales</taxon>
        <taxon>Pelagomonadaceae</taxon>
        <taxon>Aureococcus</taxon>
    </lineage>
</organism>
<dbReference type="Pfam" id="PF07690">
    <property type="entry name" value="MFS_1"/>
    <property type="match status" value="1"/>
</dbReference>
<feature type="transmembrane region" description="Helical" evidence="7">
    <location>
        <begin position="54"/>
        <end position="76"/>
    </location>
</feature>
<dbReference type="OMA" id="IYLASIX"/>
<reference evidence="9 10" key="1">
    <citation type="journal article" date="2011" name="Proc. Natl. Acad. Sci. U.S.A.">
        <title>Niche of harmful alga Aureococcus anophagefferens revealed through ecogenomics.</title>
        <authorList>
            <person name="Gobler C.J."/>
            <person name="Berry D.L."/>
            <person name="Dyhrman S.T."/>
            <person name="Wilhelm S.W."/>
            <person name="Salamov A."/>
            <person name="Lobanov A.V."/>
            <person name="Zhang Y."/>
            <person name="Collier J.L."/>
            <person name="Wurch L.L."/>
            <person name="Kustka A.B."/>
            <person name="Dill B.D."/>
            <person name="Shah M."/>
            <person name="VerBerkmoes N.C."/>
            <person name="Kuo A."/>
            <person name="Terry A."/>
            <person name="Pangilinan J."/>
            <person name="Lindquist E.A."/>
            <person name="Lucas S."/>
            <person name="Paulsen I.T."/>
            <person name="Hattenrath-Lehmann T.K."/>
            <person name="Talmage S.C."/>
            <person name="Walker E.A."/>
            <person name="Koch F."/>
            <person name="Burson A.M."/>
            <person name="Marcoval M.A."/>
            <person name="Tang Y.Z."/>
            <person name="Lecleir G.R."/>
            <person name="Coyne K.J."/>
            <person name="Berg G.M."/>
            <person name="Bertrand E.M."/>
            <person name="Saito M.A."/>
            <person name="Gladyshev V.N."/>
            <person name="Grigoriev I.V."/>
        </authorList>
    </citation>
    <scope>NUCLEOTIDE SEQUENCE [LARGE SCALE GENOMIC DNA]</scope>
    <source>
        <strain evidence="10">CCMP 1984</strain>
    </source>
</reference>
<dbReference type="InterPro" id="IPR044770">
    <property type="entry name" value="MFS_spinster-like"/>
</dbReference>
<name>F0YK29_AURAN</name>
<evidence type="ECO:0000313" key="10">
    <source>
        <dbReference type="Proteomes" id="UP000002729"/>
    </source>
</evidence>
<comment type="subcellular location">
    <subcellularLocation>
        <location evidence="1">Membrane</location>
        <topology evidence="1">Multi-pass membrane protein</topology>
    </subcellularLocation>
</comment>
<dbReference type="PROSITE" id="PS50850">
    <property type="entry name" value="MFS"/>
    <property type="match status" value="1"/>
</dbReference>
<gene>
    <name evidence="9" type="ORF">AURANDRAFT_38972</name>
</gene>
<dbReference type="InterPro" id="IPR036259">
    <property type="entry name" value="MFS_trans_sf"/>
</dbReference>
<keyword evidence="4 7" id="KW-1133">Transmembrane helix</keyword>
<dbReference type="InterPro" id="IPR020846">
    <property type="entry name" value="MFS_dom"/>
</dbReference>
<dbReference type="InParanoid" id="F0YK29"/>
<feature type="transmembrane region" description="Helical" evidence="7">
    <location>
        <begin position="112"/>
        <end position="133"/>
    </location>
</feature>
<evidence type="ECO:0000256" key="1">
    <source>
        <dbReference type="ARBA" id="ARBA00004141"/>
    </source>
</evidence>
<dbReference type="GO" id="GO:0022857">
    <property type="term" value="F:transmembrane transporter activity"/>
    <property type="evidence" value="ECO:0007669"/>
    <property type="project" value="InterPro"/>
</dbReference>
<proteinExistence type="inferred from homology"/>
<dbReference type="GeneID" id="20221928"/>
<dbReference type="RefSeq" id="XP_009040792.1">
    <property type="nucleotide sequence ID" value="XM_009042544.1"/>
</dbReference>
<evidence type="ECO:0000313" key="9">
    <source>
        <dbReference type="EMBL" id="EGB04540.1"/>
    </source>
</evidence>
<evidence type="ECO:0000256" key="2">
    <source>
        <dbReference type="ARBA" id="ARBA00022448"/>
    </source>
</evidence>
<evidence type="ECO:0000256" key="4">
    <source>
        <dbReference type="ARBA" id="ARBA00022989"/>
    </source>
</evidence>
<feature type="transmembrane region" description="Helical" evidence="7">
    <location>
        <begin position="145"/>
        <end position="166"/>
    </location>
</feature>
<feature type="non-terminal residue" evidence="9">
    <location>
        <position position="256"/>
    </location>
</feature>
<dbReference type="InterPro" id="IPR011701">
    <property type="entry name" value="MFS"/>
</dbReference>
<evidence type="ECO:0000256" key="7">
    <source>
        <dbReference type="SAM" id="Phobius"/>
    </source>
</evidence>
<keyword evidence="3 7" id="KW-0812">Transmembrane</keyword>
<keyword evidence="5 7" id="KW-0472">Membrane</keyword>
<dbReference type="PANTHER" id="PTHR23505:SF79">
    <property type="entry name" value="PROTEIN SPINSTER"/>
    <property type="match status" value="1"/>
</dbReference>
<dbReference type="Proteomes" id="UP000002729">
    <property type="component" value="Unassembled WGS sequence"/>
</dbReference>
<comment type="similarity">
    <text evidence="6">Belongs to the major facilitator superfamily. Spinster (TC 2.A.1.49) family.</text>
</comment>
<dbReference type="PANTHER" id="PTHR23505">
    <property type="entry name" value="SPINSTER"/>
    <property type="match status" value="1"/>
</dbReference>